<proteinExistence type="predicted"/>
<accession>A0A914QJ62</accession>
<sequence>MQCFDFDDGKVVYFSKNSFIKYSDSSLFYQANSTDSNVEELKNVLWDVSLNNNDEIILNIEKALLNENFVNNFKTIITFKNGKEIEISGGQLYRTSRNGYAITYDKMTGNGIDLNENELKKQNLLNLKAQKALSEIFGNVTDYLKKNGKNLDENEFEISAMNILSISDDISIALGTSLSNPLESDAKESMDNFDETFNWLRPNPTFPPKRK</sequence>
<name>A0A914QJ62_9BILA</name>
<dbReference type="Proteomes" id="UP000887578">
    <property type="component" value="Unplaced"/>
</dbReference>
<protein>
    <submittedName>
        <fullName evidence="2">Uncharacterized protein</fullName>
    </submittedName>
</protein>
<organism evidence="1 2">
    <name type="scientific">Panagrolaimus davidi</name>
    <dbReference type="NCBI Taxonomy" id="227884"/>
    <lineage>
        <taxon>Eukaryota</taxon>
        <taxon>Metazoa</taxon>
        <taxon>Ecdysozoa</taxon>
        <taxon>Nematoda</taxon>
        <taxon>Chromadorea</taxon>
        <taxon>Rhabditida</taxon>
        <taxon>Tylenchina</taxon>
        <taxon>Panagrolaimomorpha</taxon>
        <taxon>Panagrolaimoidea</taxon>
        <taxon>Panagrolaimidae</taxon>
        <taxon>Panagrolaimus</taxon>
    </lineage>
</organism>
<dbReference type="AlphaFoldDB" id="A0A914QJ62"/>
<keyword evidence="1" id="KW-1185">Reference proteome</keyword>
<evidence type="ECO:0000313" key="1">
    <source>
        <dbReference type="Proteomes" id="UP000887578"/>
    </source>
</evidence>
<reference evidence="2" key="1">
    <citation type="submission" date="2022-11" db="UniProtKB">
        <authorList>
            <consortium name="WormBaseParasite"/>
        </authorList>
    </citation>
    <scope>IDENTIFICATION</scope>
</reference>
<dbReference type="WBParaSite" id="PDA_v2.g3630.t1">
    <property type="protein sequence ID" value="PDA_v2.g3630.t1"/>
    <property type="gene ID" value="PDA_v2.g3630"/>
</dbReference>
<evidence type="ECO:0000313" key="2">
    <source>
        <dbReference type="WBParaSite" id="PDA_v2.g3630.t1"/>
    </source>
</evidence>